<dbReference type="InterPro" id="IPR036898">
    <property type="entry name" value="RNA_pol_Rpb7-like_N_sf"/>
</dbReference>
<dbReference type="EMBL" id="CM007383">
    <property type="protein sequence ID" value="ONK76427.1"/>
    <property type="molecule type" value="Genomic_DNA"/>
</dbReference>
<dbReference type="GO" id="GO:0005634">
    <property type="term" value="C:nucleus"/>
    <property type="evidence" value="ECO:0007669"/>
    <property type="project" value="UniProtKB-SubCell"/>
</dbReference>
<dbReference type="GO" id="GO:0003697">
    <property type="term" value="F:single-stranded DNA binding"/>
    <property type="evidence" value="ECO:0007669"/>
    <property type="project" value="TreeGrafter"/>
</dbReference>
<keyword evidence="4" id="KW-0539">Nucleus</keyword>
<evidence type="ECO:0000313" key="6">
    <source>
        <dbReference type="EMBL" id="ONK76427.1"/>
    </source>
</evidence>
<organism evidence="6 7">
    <name type="scientific">Asparagus officinalis</name>
    <name type="common">Garden asparagus</name>
    <dbReference type="NCBI Taxonomy" id="4686"/>
    <lineage>
        <taxon>Eukaryota</taxon>
        <taxon>Viridiplantae</taxon>
        <taxon>Streptophyta</taxon>
        <taxon>Embryophyta</taxon>
        <taxon>Tracheophyta</taxon>
        <taxon>Spermatophyta</taxon>
        <taxon>Magnoliopsida</taxon>
        <taxon>Liliopsida</taxon>
        <taxon>Asparagales</taxon>
        <taxon>Asparagaceae</taxon>
        <taxon>Asparagoideae</taxon>
        <taxon>Asparagus</taxon>
    </lineage>
</organism>
<dbReference type="PANTHER" id="PTHR12709:SF3">
    <property type="entry name" value="DNA-DIRECTED RNA POLYMERASE V SUBUNIT 7"/>
    <property type="match status" value="1"/>
</dbReference>
<dbReference type="Gene3D" id="3.30.1490.120">
    <property type="entry name" value="RNA polymerase Rpb7-like, N-terminal domain"/>
    <property type="match status" value="1"/>
</dbReference>
<dbReference type="Gramene" id="ONK76427">
    <property type="protein sequence ID" value="ONK76427"/>
    <property type="gene ID" value="A4U43_C03F27700"/>
</dbReference>
<dbReference type="PANTHER" id="PTHR12709">
    <property type="entry name" value="DNA-DIRECTED RNA POLYMERASE II, III"/>
    <property type="match status" value="1"/>
</dbReference>
<keyword evidence="3 4" id="KW-0804">Transcription</keyword>
<sequence length="308" mass="33631">MVFLEIDMAGNILIPPDQLDTKGLLLHKAIILRLLQDIASKKSTKEHGCYVAVTSLNKIGEGKIRELTGDVLFPVAFKCLVQKPCKGEILVGTVDKILKHGIFLKSGPYDSIFLSEKKMGDYHFVAGENPVFMNEKRSKMEKDGMVRFKILGFRWNEVDRAFQVLATIAGLGSQGPDLAQFPDLGFHHELTAFTRRGCQRRPATAQSTGSSRALGCRQPRGRPNGRLLARPAAIWSPPSASAESRLSSTAAGPAAPQWRELRVCDAAPGLLLCRGALLPPAPARPAALRLRAGNGRLRHVPRQLYAPA</sequence>
<dbReference type="Gene3D" id="2.40.50.140">
    <property type="entry name" value="Nucleic acid-binding proteins"/>
    <property type="match status" value="1"/>
</dbReference>
<accession>A0A5P1FG97</accession>
<keyword evidence="2 4" id="KW-0240">DNA-directed RNA polymerase</keyword>
<comment type="function">
    <text evidence="4">DNA-dependent RNA polymerase which catalyzes the transcription of DNA into RNA using the four ribonucleoside triphosphates as substrates.</text>
</comment>
<evidence type="ECO:0000256" key="4">
    <source>
        <dbReference type="RuleBase" id="RU369086"/>
    </source>
</evidence>
<evidence type="ECO:0000313" key="7">
    <source>
        <dbReference type="Proteomes" id="UP000243459"/>
    </source>
</evidence>
<evidence type="ECO:0000256" key="3">
    <source>
        <dbReference type="ARBA" id="ARBA00023163"/>
    </source>
</evidence>
<dbReference type="InterPro" id="IPR045113">
    <property type="entry name" value="Rpb7-like"/>
</dbReference>
<comment type="subcellular location">
    <subcellularLocation>
        <location evidence="1 4">Nucleus</location>
    </subcellularLocation>
</comment>
<protein>
    <recommendedName>
        <fullName evidence="4">DNA-directed RNA polymerase subunit</fullName>
    </recommendedName>
</protein>
<dbReference type="GO" id="GO:0000428">
    <property type="term" value="C:DNA-directed RNA polymerase complex"/>
    <property type="evidence" value="ECO:0007669"/>
    <property type="project" value="UniProtKB-KW"/>
</dbReference>
<dbReference type="InterPro" id="IPR012340">
    <property type="entry name" value="NA-bd_OB-fold"/>
</dbReference>
<dbReference type="GO" id="GO:0006352">
    <property type="term" value="P:DNA-templated transcription initiation"/>
    <property type="evidence" value="ECO:0007669"/>
    <property type="project" value="UniProtKB-UniRule"/>
</dbReference>
<evidence type="ECO:0000256" key="5">
    <source>
        <dbReference type="SAM" id="MobiDB-lite"/>
    </source>
</evidence>
<feature type="region of interest" description="Disordered" evidence="5">
    <location>
        <begin position="199"/>
        <end position="227"/>
    </location>
</feature>
<keyword evidence="7" id="KW-1185">Reference proteome</keyword>
<evidence type="ECO:0000256" key="1">
    <source>
        <dbReference type="ARBA" id="ARBA00004123"/>
    </source>
</evidence>
<dbReference type="AlphaFoldDB" id="A0A5P1FG97"/>
<dbReference type="GO" id="GO:0003727">
    <property type="term" value="F:single-stranded RNA binding"/>
    <property type="evidence" value="ECO:0007669"/>
    <property type="project" value="TreeGrafter"/>
</dbReference>
<dbReference type="Proteomes" id="UP000243459">
    <property type="component" value="Chromosome 3"/>
</dbReference>
<dbReference type="SUPFAM" id="SSF50249">
    <property type="entry name" value="Nucleic acid-binding proteins"/>
    <property type="match status" value="1"/>
</dbReference>
<proteinExistence type="predicted"/>
<name>A0A5P1FG97_ASPOF</name>
<dbReference type="CDD" id="cd04329">
    <property type="entry name" value="RNAP_II_Rpb7_N"/>
    <property type="match status" value="1"/>
</dbReference>
<evidence type="ECO:0000256" key="2">
    <source>
        <dbReference type="ARBA" id="ARBA00022478"/>
    </source>
</evidence>
<gene>
    <name evidence="6" type="ORF">A4U43_C03F27700</name>
</gene>
<dbReference type="SUPFAM" id="SSF88798">
    <property type="entry name" value="N-terminal, heterodimerisation domain of RBP7 (RpoE)"/>
    <property type="match status" value="1"/>
</dbReference>
<reference evidence="7" key="1">
    <citation type="journal article" date="2017" name="Nat. Commun.">
        <title>The asparagus genome sheds light on the origin and evolution of a young Y chromosome.</title>
        <authorList>
            <person name="Harkess A."/>
            <person name="Zhou J."/>
            <person name="Xu C."/>
            <person name="Bowers J.E."/>
            <person name="Van der Hulst R."/>
            <person name="Ayyampalayam S."/>
            <person name="Mercati F."/>
            <person name="Riccardi P."/>
            <person name="McKain M.R."/>
            <person name="Kakrana A."/>
            <person name="Tang H."/>
            <person name="Ray J."/>
            <person name="Groenendijk J."/>
            <person name="Arikit S."/>
            <person name="Mathioni S.M."/>
            <person name="Nakano M."/>
            <person name="Shan H."/>
            <person name="Telgmann-Rauber A."/>
            <person name="Kanno A."/>
            <person name="Yue Z."/>
            <person name="Chen H."/>
            <person name="Li W."/>
            <person name="Chen Y."/>
            <person name="Xu X."/>
            <person name="Zhang Y."/>
            <person name="Luo S."/>
            <person name="Chen H."/>
            <person name="Gao J."/>
            <person name="Mao Z."/>
            <person name="Pires J.C."/>
            <person name="Luo M."/>
            <person name="Kudrna D."/>
            <person name="Wing R.A."/>
            <person name="Meyers B.C."/>
            <person name="Yi K."/>
            <person name="Kong H."/>
            <person name="Lavrijsen P."/>
            <person name="Sunseri F."/>
            <person name="Falavigna A."/>
            <person name="Ye Y."/>
            <person name="Leebens-Mack J.H."/>
            <person name="Chen G."/>
        </authorList>
    </citation>
    <scope>NUCLEOTIDE SEQUENCE [LARGE SCALE GENOMIC DNA]</scope>
    <source>
        <strain evidence="7">cv. DH0086</strain>
    </source>
</reference>